<keyword evidence="1" id="KW-0238">DNA-binding</keyword>
<accession>A0A1H9LT10</accession>
<protein>
    <submittedName>
        <fullName evidence="4">MerR HTH family regulatory protein</fullName>
    </submittedName>
</protein>
<dbReference type="EMBL" id="FOFS01000017">
    <property type="protein sequence ID" value="SER14566.1"/>
    <property type="molecule type" value="Genomic_DNA"/>
</dbReference>
<dbReference type="AlphaFoldDB" id="A0A1H9LT10"/>
<dbReference type="InterPro" id="IPR009061">
    <property type="entry name" value="DNA-bd_dom_put_sf"/>
</dbReference>
<reference evidence="4 5" key="1">
    <citation type="submission" date="2016-10" db="EMBL/GenBank/DDBJ databases">
        <authorList>
            <person name="de Groot N.N."/>
        </authorList>
    </citation>
    <scope>NUCLEOTIDE SEQUENCE [LARGE SCALE GENOMIC DNA]</scope>
    <source>
        <strain evidence="4 5">DSM 25927</strain>
    </source>
</reference>
<dbReference type="InterPro" id="IPR000551">
    <property type="entry name" value="MerR-type_HTH_dom"/>
</dbReference>
<evidence type="ECO:0000313" key="4">
    <source>
        <dbReference type="EMBL" id="SER14566.1"/>
    </source>
</evidence>
<dbReference type="SMART" id="SM00422">
    <property type="entry name" value="HTH_MERR"/>
    <property type="match status" value="1"/>
</dbReference>
<feature type="domain" description="HTH merR-type" evidence="3">
    <location>
        <begin position="28"/>
        <end position="96"/>
    </location>
</feature>
<dbReference type="STRING" id="489703.SAMN04488038_11738"/>
<dbReference type="InterPro" id="IPR047057">
    <property type="entry name" value="MerR_fam"/>
</dbReference>
<dbReference type="GO" id="GO:0003677">
    <property type="term" value="F:DNA binding"/>
    <property type="evidence" value="ECO:0007669"/>
    <property type="project" value="UniProtKB-KW"/>
</dbReference>
<name>A0A1H9LT10_9GAMM</name>
<dbReference type="Proteomes" id="UP000199233">
    <property type="component" value="Unassembled WGS sequence"/>
</dbReference>
<evidence type="ECO:0000259" key="3">
    <source>
        <dbReference type="PROSITE" id="PS50937"/>
    </source>
</evidence>
<evidence type="ECO:0000256" key="2">
    <source>
        <dbReference type="SAM" id="MobiDB-lite"/>
    </source>
</evidence>
<gene>
    <name evidence="4" type="ORF">SAMN04488038_11738</name>
</gene>
<dbReference type="SUPFAM" id="SSF46955">
    <property type="entry name" value="Putative DNA-binding domain"/>
    <property type="match status" value="1"/>
</dbReference>
<dbReference type="PANTHER" id="PTHR30204:SF93">
    <property type="entry name" value="HTH MERR-TYPE DOMAIN-CONTAINING PROTEIN"/>
    <property type="match status" value="1"/>
</dbReference>
<dbReference type="PROSITE" id="PS50937">
    <property type="entry name" value="HTH_MERR_2"/>
    <property type="match status" value="1"/>
</dbReference>
<dbReference type="GO" id="GO:0003700">
    <property type="term" value="F:DNA-binding transcription factor activity"/>
    <property type="evidence" value="ECO:0007669"/>
    <property type="project" value="InterPro"/>
</dbReference>
<dbReference type="Gene3D" id="1.10.1660.10">
    <property type="match status" value="1"/>
</dbReference>
<dbReference type="PANTHER" id="PTHR30204">
    <property type="entry name" value="REDOX-CYCLING DRUG-SENSING TRANSCRIPTIONAL ACTIVATOR SOXR"/>
    <property type="match status" value="1"/>
</dbReference>
<sequence length="280" mass="30736">MIRAMSTPLNDSATAPANEPEAPQAANEYTIDELARAGNSTVRNVRAYQDRGLLAPPQRRGRVGIYTSEHLRRLQLINQLLSRGYTLANIQELVEGLEKGRQLQDILGLERAISSPWSAEQPRQYSLPELLSLFGISAFDPAVLGKVLSLGLLVPEGLGFRAPNPKILQAGAELARAGMPLNDMLTIVESLRANVERVADEMVQLIARILDRYNGGLPPPEDVPRLAELIWRLRPLANMAVDAEVSRALENSANKFLGERVAQLLEHMLPAAPRPPSEPL</sequence>
<proteinExistence type="predicted"/>
<keyword evidence="5" id="KW-1185">Reference proteome</keyword>
<evidence type="ECO:0000256" key="1">
    <source>
        <dbReference type="ARBA" id="ARBA00023125"/>
    </source>
</evidence>
<organism evidence="4 5">
    <name type="scientific">Solimonas aquatica</name>
    <dbReference type="NCBI Taxonomy" id="489703"/>
    <lineage>
        <taxon>Bacteria</taxon>
        <taxon>Pseudomonadati</taxon>
        <taxon>Pseudomonadota</taxon>
        <taxon>Gammaproteobacteria</taxon>
        <taxon>Nevskiales</taxon>
        <taxon>Nevskiaceae</taxon>
        <taxon>Solimonas</taxon>
    </lineage>
</organism>
<feature type="compositionally biased region" description="Low complexity" evidence="2">
    <location>
        <begin position="13"/>
        <end position="24"/>
    </location>
</feature>
<feature type="region of interest" description="Disordered" evidence="2">
    <location>
        <begin position="1"/>
        <end position="24"/>
    </location>
</feature>
<dbReference type="Pfam" id="PF13411">
    <property type="entry name" value="MerR_1"/>
    <property type="match status" value="1"/>
</dbReference>
<evidence type="ECO:0000313" key="5">
    <source>
        <dbReference type="Proteomes" id="UP000199233"/>
    </source>
</evidence>
<dbReference type="CDD" id="cd04778">
    <property type="entry name" value="HTH_MerR-like_sg2"/>
    <property type="match status" value="1"/>
</dbReference>